<dbReference type="PANTHER" id="PTHR35889">
    <property type="entry name" value="CYCLOINULO-OLIGOSACCHARIDE FRUCTANOTRANSFERASE-RELATED"/>
    <property type="match status" value="1"/>
</dbReference>
<comment type="caution">
    <text evidence="6">The sequence shown here is derived from an EMBL/GenBank/DDBJ whole genome shotgun (WGS) entry which is preliminary data.</text>
</comment>
<dbReference type="OrthoDB" id="1524994at2"/>
<keyword evidence="7" id="KW-1185">Reference proteome</keyword>
<dbReference type="Pfam" id="PF07635">
    <property type="entry name" value="PSCyt1"/>
    <property type="match status" value="1"/>
</dbReference>
<accession>A0A2T7BEB2</accession>
<dbReference type="InterPro" id="IPR036909">
    <property type="entry name" value="Cyt_c-like_dom_sf"/>
</dbReference>
<evidence type="ECO:0000313" key="7">
    <source>
        <dbReference type="Proteomes" id="UP000244450"/>
    </source>
</evidence>
<keyword evidence="2 4" id="KW-0479">Metal-binding</keyword>
<evidence type="ECO:0000256" key="4">
    <source>
        <dbReference type="PROSITE-ProRule" id="PRU00433"/>
    </source>
</evidence>
<dbReference type="SUPFAM" id="SSF46626">
    <property type="entry name" value="Cytochrome c"/>
    <property type="match status" value="1"/>
</dbReference>
<dbReference type="InterPro" id="IPR009056">
    <property type="entry name" value="Cyt_c-like_dom"/>
</dbReference>
<sequence>MKRLFLLSCTILAVAGAFLLEGCYKDVVLPSSASGNGGGTGGDNNTVPADSVTFAKYIIPLFAANCTTCHSGNESPDLRAANAYNALTSGKFVVAGNAANSVLYQKVSSGEMPPGGGLKQSDIDLIKNWINNGALNN</sequence>
<gene>
    <name evidence="6" type="ORF">DCC81_23850</name>
</gene>
<dbReference type="PROSITE" id="PS51007">
    <property type="entry name" value="CYTC"/>
    <property type="match status" value="1"/>
</dbReference>
<dbReference type="EMBL" id="QCYK01000003">
    <property type="protein sequence ID" value="PUZ23415.1"/>
    <property type="molecule type" value="Genomic_DNA"/>
</dbReference>
<protein>
    <recommendedName>
        <fullName evidence="5">Cytochrome c domain-containing protein</fullName>
    </recommendedName>
</protein>
<reference evidence="6 7" key="1">
    <citation type="submission" date="2018-04" db="EMBL/GenBank/DDBJ databases">
        <title>Chitinophaga fuyangensis sp. nov., isolated from soil in a chemical factory.</title>
        <authorList>
            <person name="Chen K."/>
        </authorList>
    </citation>
    <scope>NUCLEOTIDE SEQUENCE [LARGE SCALE GENOMIC DNA]</scope>
    <source>
        <strain evidence="6 7">LY-1</strain>
    </source>
</reference>
<dbReference type="RefSeq" id="WP_108689218.1">
    <property type="nucleotide sequence ID" value="NZ_QCYK01000003.1"/>
</dbReference>
<name>A0A2T7BEB2_9BACT</name>
<dbReference type="GO" id="GO:0046872">
    <property type="term" value="F:metal ion binding"/>
    <property type="evidence" value="ECO:0007669"/>
    <property type="project" value="UniProtKB-KW"/>
</dbReference>
<dbReference type="Gene3D" id="1.10.760.10">
    <property type="entry name" value="Cytochrome c-like domain"/>
    <property type="match status" value="1"/>
</dbReference>
<dbReference type="GO" id="GO:0009055">
    <property type="term" value="F:electron transfer activity"/>
    <property type="evidence" value="ECO:0007669"/>
    <property type="project" value="InterPro"/>
</dbReference>
<keyword evidence="3 4" id="KW-0408">Iron</keyword>
<dbReference type="AlphaFoldDB" id="A0A2T7BEB2"/>
<evidence type="ECO:0000259" key="5">
    <source>
        <dbReference type="PROSITE" id="PS51007"/>
    </source>
</evidence>
<dbReference type="PANTHER" id="PTHR35889:SF3">
    <property type="entry name" value="F-BOX DOMAIN-CONTAINING PROTEIN"/>
    <property type="match status" value="1"/>
</dbReference>
<evidence type="ECO:0000313" key="6">
    <source>
        <dbReference type="EMBL" id="PUZ23415.1"/>
    </source>
</evidence>
<dbReference type="InterPro" id="IPR011429">
    <property type="entry name" value="Cyt_c_Planctomycete-type"/>
</dbReference>
<evidence type="ECO:0000256" key="2">
    <source>
        <dbReference type="ARBA" id="ARBA00022723"/>
    </source>
</evidence>
<keyword evidence="1 4" id="KW-0349">Heme</keyword>
<organism evidence="6 7">
    <name type="scientific">Chitinophaga parva</name>
    <dbReference type="NCBI Taxonomy" id="2169414"/>
    <lineage>
        <taxon>Bacteria</taxon>
        <taxon>Pseudomonadati</taxon>
        <taxon>Bacteroidota</taxon>
        <taxon>Chitinophagia</taxon>
        <taxon>Chitinophagales</taxon>
        <taxon>Chitinophagaceae</taxon>
        <taxon>Chitinophaga</taxon>
    </lineage>
</organism>
<dbReference type="Proteomes" id="UP000244450">
    <property type="component" value="Unassembled WGS sequence"/>
</dbReference>
<dbReference type="GO" id="GO:0020037">
    <property type="term" value="F:heme binding"/>
    <property type="evidence" value="ECO:0007669"/>
    <property type="project" value="InterPro"/>
</dbReference>
<evidence type="ECO:0000256" key="1">
    <source>
        <dbReference type="ARBA" id="ARBA00022617"/>
    </source>
</evidence>
<evidence type="ECO:0000256" key="3">
    <source>
        <dbReference type="ARBA" id="ARBA00023004"/>
    </source>
</evidence>
<proteinExistence type="predicted"/>
<feature type="domain" description="Cytochrome c" evidence="5">
    <location>
        <begin position="45"/>
        <end position="134"/>
    </location>
</feature>